<dbReference type="GO" id="GO:0071630">
    <property type="term" value="P:nuclear protein quality control by the ubiquitin-proteasome system"/>
    <property type="evidence" value="ECO:0007669"/>
    <property type="project" value="UniProtKB-UniRule"/>
</dbReference>
<reference evidence="5" key="2">
    <citation type="journal article" date="2022" name="Microbiol. Resour. Announc.">
        <title>Whole-Genome Sequence of Entomortierella parvispora E1425, a Mucoromycotan Fungus Associated with Burkholderiaceae-Related Endosymbiotic Bacteria.</title>
        <authorList>
            <person name="Herlambang A."/>
            <person name="Guo Y."/>
            <person name="Takashima Y."/>
            <person name="Narisawa K."/>
            <person name="Ohta H."/>
            <person name="Nishizawa T."/>
        </authorList>
    </citation>
    <scope>NUCLEOTIDE SEQUENCE</scope>
    <source>
        <strain evidence="5">E1425</strain>
    </source>
</reference>
<comment type="caution">
    <text evidence="5">The sequence shown here is derived from an EMBL/GenBank/DDBJ whole genome shotgun (WGS) entry which is preliminary data.</text>
</comment>
<comment type="similarity">
    <text evidence="1 3">Belongs to the cut8/STS1 family.</text>
</comment>
<dbReference type="GO" id="GO:0031965">
    <property type="term" value="C:nuclear membrane"/>
    <property type="evidence" value="ECO:0007669"/>
    <property type="project" value="TreeGrafter"/>
</dbReference>
<dbReference type="Gene3D" id="1.20.58.1590">
    <property type="entry name" value="Tethering factor for nuclear proteasome Cut8/Sts1"/>
    <property type="match status" value="1"/>
</dbReference>
<dbReference type="GO" id="GO:0070628">
    <property type="term" value="F:proteasome binding"/>
    <property type="evidence" value="ECO:0007669"/>
    <property type="project" value="TreeGrafter"/>
</dbReference>
<keyword evidence="3" id="KW-0653">Protein transport</keyword>
<dbReference type="Proteomes" id="UP000827284">
    <property type="component" value="Unassembled WGS sequence"/>
</dbReference>
<feature type="compositionally biased region" description="Polar residues" evidence="4">
    <location>
        <begin position="78"/>
        <end position="87"/>
    </location>
</feature>
<keyword evidence="3" id="KW-0963">Cytoplasm</keyword>
<dbReference type="PANTHER" id="PTHR28032">
    <property type="entry name" value="FI02826P"/>
    <property type="match status" value="1"/>
</dbReference>
<dbReference type="AlphaFoldDB" id="A0A9P3M2B4"/>
<reference evidence="5" key="1">
    <citation type="submission" date="2021-11" db="EMBL/GenBank/DDBJ databases">
        <authorList>
            <person name="Herlambang A."/>
            <person name="Guo Y."/>
            <person name="Takashima Y."/>
            <person name="Nishizawa T."/>
        </authorList>
    </citation>
    <scope>NUCLEOTIDE SEQUENCE</scope>
    <source>
        <strain evidence="5">E1425</strain>
    </source>
</reference>
<dbReference type="InterPro" id="IPR038422">
    <property type="entry name" value="Cut8/Sts1_sf"/>
</dbReference>
<organism evidence="5 6">
    <name type="scientific">Entomortierella parvispora</name>
    <dbReference type="NCBI Taxonomy" id="205924"/>
    <lineage>
        <taxon>Eukaryota</taxon>
        <taxon>Fungi</taxon>
        <taxon>Fungi incertae sedis</taxon>
        <taxon>Mucoromycota</taxon>
        <taxon>Mortierellomycotina</taxon>
        <taxon>Mortierellomycetes</taxon>
        <taxon>Mortierellales</taxon>
        <taxon>Mortierellaceae</taxon>
        <taxon>Entomortierella</taxon>
    </lineage>
</organism>
<evidence type="ECO:0000256" key="1">
    <source>
        <dbReference type="ARBA" id="ARBA00006199"/>
    </source>
</evidence>
<feature type="compositionally biased region" description="Low complexity" evidence="4">
    <location>
        <begin position="358"/>
        <end position="377"/>
    </location>
</feature>
<sequence length="393" mass="43551">MGSNSPCFAIPQSPSSAFQHPHQFSGNLAQPRLPFQRPPYSPNQTPNMDNAPRTTLKRKPSLDIDSPMPSSGPPSPSANDTDSSNEQAKVKRVRTLGEKTKTVAKLIATLSNTQLVDLVSTLVESHPSLIDDISRLVPRPTVASVQTHLASLEAKLLAAYPYTKWGPGRDDYSFNRVKPALDELVDTLMEYSNHFTSPPEFPTTSFSFLHIATEFCHRLPTWDSPANNQIKMDAYKTLVEYWIKAIQEAASKLDEGKIFGQITVQEWAKNLEQHNIATQGRFSQAIEEFKNKLGWVIGIHPSTPINFSSPTTGSPRVNFGGNSSNGNGNHHQNRGNSNEGNSGSERVGSPFLGQNTPQQQQRQRQHQQLQQEQQQRQMHSLGHGTGLGFHSRS</sequence>
<keyword evidence="2 3" id="KW-0539">Nucleus</keyword>
<evidence type="ECO:0000256" key="3">
    <source>
        <dbReference type="RuleBase" id="RU368013"/>
    </source>
</evidence>
<name>A0A9P3M2B4_9FUNG</name>
<evidence type="ECO:0000256" key="2">
    <source>
        <dbReference type="ARBA" id="ARBA00023242"/>
    </source>
</evidence>
<evidence type="ECO:0000313" key="5">
    <source>
        <dbReference type="EMBL" id="GJJ79027.1"/>
    </source>
</evidence>
<feature type="compositionally biased region" description="Low complexity" evidence="4">
    <location>
        <begin position="318"/>
        <end position="349"/>
    </location>
</feature>
<comment type="subunit">
    <text evidence="3">Binds the proteasome.</text>
</comment>
<gene>
    <name evidence="5" type="ORF">EMPS_11386</name>
</gene>
<feature type="region of interest" description="Disordered" evidence="4">
    <location>
        <begin position="304"/>
        <end position="393"/>
    </location>
</feature>
<comment type="subcellular location">
    <subcellularLocation>
        <location evidence="3">Cytoplasm</location>
    </subcellularLocation>
    <subcellularLocation>
        <location evidence="3">Nucleus</location>
    </subcellularLocation>
</comment>
<comment type="function">
    <text evidence="3">Involved in ubiquitin-mediated protein degradation. Regulatory factor in the ubiquitin/proteasome pathway that controls the turnover of proteasome substrates. Targets proteasomes to the nucleus and facilitates the degradation of nuclear proteins.</text>
</comment>
<feature type="compositionally biased region" description="Polar residues" evidence="4">
    <location>
        <begin position="304"/>
        <end position="315"/>
    </location>
</feature>
<dbReference type="GO" id="GO:0015031">
    <property type="term" value="P:protein transport"/>
    <property type="evidence" value="ECO:0007669"/>
    <property type="project" value="UniProtKB-UniRule"/>
</dbReference>
<accession>A0A9P3M2B4</accession>
<feature type="region of interest" description="Disordered" evidence="4">
    <location>
        <begin position="1"/>
        <end position="94"/>
    </location>
</feature>
<feature type="compositionally biased region" description="Polar residues" evidence="4">
    <location>
        <begin position="1"/>
        <end position="28"/>
    </location>
</feature>
<dbReference type="Pfam" id="PF08559">
    <property type="entry name" value="Cut8"/>
    <property type="match status" value="1"/>
</dbReference>
<protein>
    <recommendedName>
        <fullName evidence="3">Tethering factor for nuclear proteasome STS1</fullName>
    </recommendedName>
</protein>
<dbReference type="GO" id="GO:0005737">
    <property type="term" value="C:cytoplasm"/>
    <property type="evidence" value="ECO:0007669"/>
    <property type="project" value="UniProtKB-SubCell"/>
</dbReference>
<dbReference type="InterPro" id="IPR013868">
    <property type="entry name" value="Cut8/Sts1_fam"/>
</dbReference>
<keyword evidence="3" id="KW-0813">Transport</keyword>
<dbReference type="GO" id="GO:0031144">
    <property type="term" value="P:proteasome localization"/>
    <property type="evidence" value="ECO:0007669"/>
    <property type="project" value="UniProtKB-UniRule"/>
</dbReference>
<keyword evidence="6" id="KW-1185">Reference proteome</keyword>
<dbReference type="EMBL" id="BQFW01000015">
    <property type="protein sequence ID" value="GJJ79027.1"/>
    <property type="molecule type" value="Genomic_DNA"/>
</dbReference>
<evidence type="ECO:0000313" key="6">
    <source>
        <dbReference type="Proteomes" id="UP000827284"/>
    </source>
</evidence>
<dbReference type="OrthoDB" id="10061064at2759"/>
<evidence type="ECO:0000256" key="4">
    <source>
        <dbReference type="SAM" id="MobiDB-lite"/>
    </source>
</evidence>
<proteinExistence type="inferred from homology"/>
<dbReference type="PANTHER" id="PTHR28032:SF1">
    <property type="entry name" value="FI02826P"/>
    <property type="match status" value="1"/>
</dbReference>